<feature type="compositionally biased region" description="Polar residues" evidence="9">
    <location>
        <begin position="202"/>
        <end position="213"/>
    </location>
</feature>
<keyword evidence="6" id="KW-0333">Golgi apparatus</keyword>
<feature type="region of interest" description="Disordered" evidence="9">
    <location>
        <begin position="179"/>
        <end position="216"/>
    </location>
</feature>
<comment type="subcellular location">
    <subcellularLocation>
        <location evidence="1">Cytoplasm</location>
    </subcellularLocation>
    <subcellularLocation>
        <location evidence="2">Golgi apparatus</location>
    </subcellularLocation>
</comment>
<evidence type="ECO:0000256" key="2">
    <source>
        <dbReference type="ARBA" id="ARBA00004555"/>
    </source>
</evidence>
<feature type="compositionally biased region" description="Polar residues" evidence="9">
    <location>
        <begin position="179"/>
        <end position="193"/>
    </location>
</feature>
<organism evidence="10">
    <name type="scientific">Arion vulgaris</name>
    <dbReference type="NCBI Taxonomy" id="1028688"/>
    <lineage>
        <taxon>Eukaryota</taxon>
        <taxon>Metazoa</taxon>
        <taxon>Spiralia</taxon>
        <taxon>Lophotrochozoa</taxon>
        <taxon>Mollusca</taxon>
        <taxon>Gastropoda</taxon>
        <taxon>Heterobranchia</taxon>
        <taxon>Euthyneura</taxon>
        <taxon>Panpulmonata</taxon>
        <taxon>Eupulmonata</taxon>
        <taxon>Stylommatophora</taxon>
        <taxon>Helicina</taxon>
        <taxon>Arionoidea</taxon>
        <taxon>Arionidae</taxon>
        <taxon>Arion</taxon>
    </lineage>
</organism>
<dbReference type="GO" id="GO:1905515">
    <property type="term" value="P:non-motile cilium assembly"/>
    <property type="evidence" value="ECO:0007669"/>
    <property type="project" value="TreeGrafter"/>
</dbReference>
<gene>
    <name evidence="10" type="primary">ORF35110</name>
</gene>
<comment type="similarity">
    <text evidence="3">Belongs to the GORAB family.</text>
</comment>
<dbReference type="PANTHER" id="PTHR21470">
    <property type="entry name" value="RAB6-INTERACTING PROTEIN GORAB"/>
    <property type="match status" value="1"/>
</dbReference>
<name>A0A0B6YUB9_9EUPU</name>
<evidence type="ECO:0000256" key="8">
    <source>
        <dbReference type="SAM" id="Coils"/>
    </source>
</evidence>
<accession>A0A0B6YUB9</accession>
<dbReference type="InterPro" id="IPR007033">
    <property type="entry name" value="GORAB"/>
</dbReference>
<dbReference type="AlphaFoldDB" id="A0A0B6YUB9"/>
<evidence type="ECO:0000256" key="6">
    <source>
        <dbReference type="ARBA" id="ARBA00023034"/>
    </source>
</evidence>
<evidence type="ECO:0000256" key="7">
    <source>
        <dbReference type="ARBA" id="ARBA00023054"/>
    </source>
</evidence>
<evidence type="ECO:0000256" key="5">
    <source>
        <dbReference type="ARBA" id="ARBA00022490"/>
    </source>
</evidence>
<feature type="non-terminal residue" evidence="10">
    <location>
        <position position="1"/>
    </location>
</feature>
<dbReference type="EMBL" id="HACG01012205">
    <property type="protein sequence ID" value="CEK59070.1"/>
    <property type="molecule type" value="Transcribed_RNA"/>
</dbReference>
<dbReference type="GO" id="GO:0005794">
    <property type="term" value="C:Golgi apparatus"/>
    <property type="evidence" value="ECO:0007669"/>
    <property type="project" value="UniProtKB-SubCell"/>
</dbReference>
<evidence type="ECO:0000256" key="3">
    <source>
        <dbReference type="ARBA" id="ARBA00005599"/>
    </source>
</evidence>
<reference evidence="10" key="1">
    <citation type="submission" date="2014-12" db="EMBL/GenBank/DDBJ databases">
        <title>Insight into the proteome of Arion vulgaris.</title>
        <authorList>
            <person name="Aradska J."/>
            <person name="Bulat T."/>
            <person name="Smidak R."/>
            <person name="Sarate P."/>
            <person name="Gangsoo J."/>
            <person name="Sialana F."/>
            <person name="Bilban M."/>
            <person name="Lubec G."/>
        </authorList>
    </citation>
    <scope>NUCLEOTIDE SEQUENCE</scope>
    <source>
        <tissue evidence="10">Skin</tissue>
    </source>
</reference>
<evidence type="ECO:0000256" key="9">
    <source>
        <dbReference type="SAM" id="MobiDB-lite"/>
    </source>
</evidence>
<sequence>DVNIIRDRIEVASLEYMDAQKRYEKAEKEFIAAKMDLFSKGEAKEHLTEHLYTIIHQNEVRKAKKLVELMEKLAMDVTPEEMELTITAIPQLTNFTAVSTLHDPYHIKNTTDTDKVNVVDIVAGGENISSKEAKDHLLRSSTTVIDSETNISGLHNSHLEKHHSDLQQNNERSLLNQTVPGTDSNKSLETTSEYAPVIKTGSPDTQQNSYQSSELDKVESETIKANMTDKILTGVVKNGENAQTEVVFTSQITDTVLPRSDNGILKSSIQECNETVPQLQSLNVSSAKGWTHPFS</sequence>
<proteinExistence type="inferred from homology"/>
<evidence type="ECO:0000256" key="1">
    <source>
        <dbReference type="ARBA" id="ARBA00004496"/>
    </source>
</evidence>
<evidence type="ECO:0000256" key="4">
    <source>
        <dbReference type="ARBA" id="ARBA00014130"/>
    </source>
</evidence>
<feature type="coiled-coil region" evidence="8">
    <location>
        <begin position="9"/>
        <end position="36"/>
    </location>
</feature>
<dbReference type="PANTHER" id="PTHR21470:SF2">
    <property type="entry name" value="RAB6-INTERACTING GOLGIN"/>
    <property type="match status" value="1"/>
</dbReference>
<evidence type="ECO:0000313" key="10">
    <source>
        <dbReference type="EMBL" id="CEK59070.1"/>
    </source>
</evidence>
<keyword evidence="7 8" id="KW-0175">Coiled coil</keyword>
<protein>
    <recommendedName>
        <fullName evidence="4">RAB6-interacting golgin</fullName>
    </recommendedName>
</protein>
<keyword evidence="5" id="KW-0963">Cytoplasm</keyword>